<keyword evidence="1" id="KW-1133">Transmembrane helix</keyword>
<dbReference type="Proteomes" id="UP000092839">
    <property type="component" value="Chromosome"/>
</dbReference>
<feature type="transmembrane region" description="Helical" evidence="1">
    <location>
        <begin position="144"/>
        <end position="167"/>
    </location>
</feature>
<protein>
    <recommendedName>
        <fullName evidence="4">YqhA family protein</fullName>
    </recommendedName>
</protein>
<proteinExistence type="predicted"/>
<accession>A0A1B1URS7</accession>
<dbReference type="EMBL" id="CP016428">
    <property type="protein sequence ID" value="ANW05502.1"/>
    <property type="molecule type" value="Genomic_DNA"/>
</dbReference>
<organism evidence="2 3">
    <name type="scientific">Bradyrhizobium icense</name>
    <dbReference type="NCBI Taxonomy" id="1274631"/>
    <lineage>
        <taxon>Bacteria</taxon>
        <taxon>Pseudomonadati</taxon>
        <taxon>Pseudomonadota</taxon>
        <taxon>Alphaproteobacteria</taxon>
        <taxon>Hyphomicrobiales</taxon>
        <taxon>Nitrobacteraceae</taxon>
        <taxon>Bradyrhizobium</taxon>
    </lineage>
</organism>
<evidence type="ECO:0000313" key="3">
    <source>
        <dbReference type="Proteomes" id="UP000092839"/>
    </source>
</evidence>
<evidence type="ECO:0000313" key="2">
    <source>
        <dbReference type="EMBL" id="ANW05502.1"/>
    </source>
</evidence>
<dbReference type="PANTHER" id="PTHR31721:SF4">
    <property type="entry name" value="OS06G0710300 PROTEIN"/>
    <property type="match status" value="1"/>
</dbReference>
<gene>
    <name evidence="2" type="ORF">LMTR13_12330</name>
</gene>
<keyword evidence="1" id="KW-0472">Membrane</keyword>
<feature type="transmembrane region" description="Helical" evidence="1">
    <location>
        <begin position="58"/>
        <end position="79"/>
    </location>
</feature>
<name>A0A1B1URS7_9BRAD</name>
<dbReference type="AlphaFoldDB" id="A0A1B1URS7"/>
<dbReference type="PANTHER" id="PTHR31721">
    <property type="entry name" value="OS06G0710300 PROTEIN"/>
    <property type="match status" value="1"/>
</dbReference>
<dbReference type="InterPro" id="IPR005134">
    <property type="entry name" value="UPF0114"/>
</dbReference>
<dbReference type="Pfam" id="PF03350">
    <property type="entry name" value="UPF0114"/>
    <property type="match status" value="1"/>
</dbReference>
<evidence type="ECO:0000256" key="1">
    <source>
        <dbReference type="SAM" id="Phobius"/>
    </source>
</evidence>
<feature type="transmembrane region" description="Helical" evidence="1">
    <location>
        <begin position="114"/>
        <end position="132"/>
    </location>
</feature>
<feature type="transmembrane region" description="Helical" evidence="1">
    <location>
        <begin position="12"/>
        <end position="38"/>
    </location>
</feature>
<dbReference type="KEGG" id="bic:LMTR13_12330"/>
<sequence length="184" mass="20581">MNLRQTERAVIVASRFFTLIAVFGSLIGAFLMFLLGFYNIYAAVTVGLQPADGHFGTAAIISVIEALDRFLIAIVLLYFSYGVYSLFIHPEEPEERLAIPAWLRVQQIGQLKQVVTEVIVVVLFVLFLRVALETFVQNKAATSWLHLGTIALLPVSILLLSLSLRMVELHPKPGRSEPDSEKRR</sequence>
<reference evidence="2 3" key="1">
    <citation type="submission" date="2016-07" db="EMBL/GenBank/DDBJ databases">
        <title>Complete genome sequence of Bradyrhizobium icense LMTR 13T, a potential inoculant strain isolated from lima bean (Phaseolus lunatus) in Peru.</title>
        <authorList>
            <person name="Ormeno-Orrillo E."/>
            <person name="Duran D."/>
            <person name="Rogel M.A."/>
            <person name="Rey L."/>
            <person name="Imperial J."/>
            <person name="Ruiz-Argueso T."/>
            <person name="Martinez-Romero E."/>
        </authorList>
    </citation>
    <scope>NUCLEOTIDE SEQUENCE [LARGE SCALE GENOMIC DNA]</scope>
    <source>
        <strain evidence="2 3">LMTR 13</strain>
    </source>
</reference>
<dbReference type="PIRSF" id="PIRSF026509">
    <property type="entry name" value="UCP026509"/>
    <property type="match status" value="1"/>
</dbReference>
<keyword evidence="1" id="KW-0812">Transmembrane</keyword>
<evidence type="ECO:0008006" key="4">
    <source>
        <dbReference type="Google" id="ProtNLM"/>
    </source>
</evidence>
<keyword evidence="3" id="KW-1185">Reference proteome</keyword>